<evidence type="ECO:0000313" key="2">
    <source>
        <dbReference type="EMBL" id="KAF7369700.1"/>
    </source>
</evidence>
<name>A0A8H7DCU2_9AGAR</name>
<dbReference type="AlphaFoldDB" id="A0A8H7DCU2"/>
<organism evidence="2 3">
    <name type="scientific">Mycena venus</name>
    <dbReference type="NCBI Taxonomy" id="2733690"/>
    <lineage>
        <taxon>Eukaryota</taxon>
        <taxon>Fungi</taxon>
        <taxon>Dikarya</taxon>
        <taxon>Basidiomycota</taxon>
        <taxon>Agaricomycotina</taxon>
        <taxon>Agaricomycetes</taxon>
        <taxon>Agaricomycetidae</taxon>
        <taxon>Agaricales</taxon>
        <taxon>Marasmiineae</taxon>
        <taxon>Mycenaceae</taxon>
        <taxon>Mycena</taxon>
    </lineage>
</organism>
<protein>
    <submittedName>
        <fullName evidence="2">Uncharacterized protein</fullName>
    </submittedName>
</protein>
<reference evidence="2" key="1">
    <citation type="submission" date="2020-05" db="EMBL/GenBank/DDBJ databases">
        <title>Mycena genomes resolve the evolution of fungal bioluminescence.</title>
        <authorList>
            <person name="Tsai I.J."/>
        </authorList>
    </citation>
    <scope>NUCLEOTIDE SEQUENCE</scope>
    <source>
        <strain evidence="2">CCC161011</strain>
    </source>
</reference>
<gene>
    <name evidence="2" type="ORF">MVEN_00301500</name>
</gene>
<dbReference type="OrthoDB" id="2880777at2759"/>
<evidence type="ECO:0000256" key="1">
    <source>
        <dbReference type="SAM" id="MobiDB-lite"/>
    </source>
</evidence>
<feature type="region of interest" description="Disordered" evidence="1">
    <location>
        <begin position="247"/>
        <end position="290"/>
    </location>
</feature>
<sequence length="290" mass="31896">MTRLHLRVEKTSLPTDGPAFESPCSRRGCAHIFKYAGTNPFEALAALVAQHAPDCTGRIYGVTHKWDSVWVPSDQILDRFYEPVDDSAMYENFGHWQSFATDPMDDGTESDSQDQYCDSAEEDMDVDLNDIPVESISAPIKRKARATRTRSMQASRTKVIATAAATAPPVLALAPRKKKGARTEAQRKALLEADPWIRPGTVAPHHVGCLGCKHTIKLDGRSRYYPGLWEKHRLRCAGVNMDKGCTAGGQNSDDESELSECPAIEQPVASTSKSIPPPQSHYRASASTRL</sequence>
<accession>A0A8H7DCU2</accession>
<dbReference type="EMBL" id="JACAZI010000002">
    <property type="protein sequence ID" value="KAF7369700.1"/>
    <property type="molecule type" value="Genomic_DNA"/>
</dbReference>
<comment type="caution">
    <text evidence="2">The sequence shown here is derived from an EMBL/GenBank/DDBJ whole genome shotgun (WGS) entry which is preliminary data.</text>
</comment>
<keyword evidence="3" id="KW-1185">Reference proteome</keyword>
<proteinExistence type="predicted"/>
<evidence type="ECO:0000313" key="3">
    <source>
        <dbReference type="Proteomes" id="UP000620124"/>
    </source>
</evidence>
<dbReference type="Proteomes" id="UP000620124">
    <property type="component" value="Unassembled WGS sequence"/>
</dbReference>